<evidence type="ECO:0000256" key="3">
    <source>
        <dbReference type="ARBA" id="ARBA00022729"/>
    </source>
</evidence>
<proteinExistence type="inferred from homology"/>
<dbReference type="SUPFAM" id="SSF48452">
    <property type="entry name" value="TPR-like"/>
    <property type="match status" value="1"/>
</dbReference>
<keyword evidence="9" id="KW-1185">Reference proteome</keyword>
<organism evidence="8 9">
    <name type="scientific">Sphingobacterium allocomposti</name>
    <dbReference type="NCBI Taxonomy" id="415956"/>
    <lineage>
        <taxon>Bacteria</taxon>
        <taxon>Pseudomonadati</taxon>
        <taxon>Bacteroidota</taxon>
        <taxon>Sphingobacteriia</taxon>
        <taxon>Sphingobacteriales</taxon>
        <taxon>Sphingobacteriaceae</taxon>
        <taxon>Sphingobacterium</taxon>
    </lineage>
</organism>
<dbReference type="InterPro" id="IPR033985">
    <property type="entry name" value="SusD-like_N"/>
</dbReference>
<evidence type="ECO:0000313" key="9">
    <source>
        <dbReference type="Proteomes" id="UP000325105"/>
    </source>
</evidence>
<dbReference type="CDD" id="cd08977">
    <property type="entry name" value="SusD"/>
    <property type="match status" value="1"/>
</dbReference>
<accession>A0A5S5D751</accession>
<dbReference type="Proteomes" id="UP000325105">
    <property type="component" value="Unassembled WGS sequence"/>
</dbReference>
<evidence type="ECO:0000313" key="8">
    <source>
        <dbReference type="EMBL" id="TYP91294.1"/>
    </source>
</evidence>
<evidence type="ECO:0000259" key="7">
    <source>
        <dbReference type="Pfam" id="PF14322"/>
    </source>
</evidence>
<keyword evidence="4" id="KW-0472">Membrane</keyword>
<feature type="domain" description="SusD-like N-terminal" evidence="7">
    <location>
        <begin position="24"/>
        <end position="228"/>
    </location>
</feature>
<dbReference type="Gene3D" id="1.25.40.390">
    <property type="match status" value="1"/>
</dbReference>
<dbReference type="AlphaFoldDB" id="A0A5S5D751"/>
<feature type="domain" description="RagB/SusD" evidence="6">
    <location>
        <begin position="319"/>
        <end position="598"/>
    </location>
</feature>
<comment type="similarity">
    <text evidence="2">Belongs to the SusD family.</text>
</comment>
<evidence type="ECO:0000256" key="4">
    <source>
        <dbReference type="ARBA" id="ARBA00023136"/>
    </source>
</evidence>
<gene>
    <name evidence="8" type="ORF">BC792_1202</name>
</gene>
<reference evidence="8 9" key="1">
    <citation type="submission" date="2019-07" db="EMBL/GenBank/DDBJ databases">
        <title>Genomic Encyclopedia of Archaeal and Bacterial Type Strains, Phase II (KMG-II): from individual species to whole genera.</title>
        <authorList>
            <person name="Goeker M."/>
        </authorList>
    </citation>
    <scope>NUCLEOTIDE SEQUENCE [LARGE SCALE GENOMIC DNA]</scope>
    <source>
        <strain evidence="8 9">DSM 18850</strain>
    </source>
</reference>
<name>A0A5S5D751_9SPHI</name>
<comment type="subcellular location">
    <subcellularLocation>
        <location evidence="1">Cell outer membrane</location>
    </subcellularLocation>
</comment>
<comment type="caution">
    <text evidence="8">The sequence shown here is derived from an EMBL/GenBank/DDBJ whole genome shotgun (WGS) entry which is preliminary data.</text>
</comment>
<dbReference type="EMBL" id="VNHX01000020">
    <property type="protein sequence ID" value="TYP91294.1"/>
    <property type="molecule type" value="Genomic_DNA"/>
</dbReference>
<keyword evidence="3" id="KW-0732">Signal</keyword>
<dbReference type="Pfam" id="PF07980">
    <property type="entry name" value="SusD_RagB"/>
    <property type="match status" value="1"/>
</dbReference>
<evidence type="ECO:0000259" key="6">
    <source>
        <dbReference type="Pfam" id="PF07980"/>
    </source>
</evidence>
<evidence type="ECO:0000256" key="1">
    <source>
        <dbReference type="ARBA" id="ARBA00004442"/>
    </source>
</evidence>
<sequence>MRNWIVIATLSLFMVIGMNGCKQDFLDTQSQEKFTDDAVWSDPALVETFLNQIYFRLYEPLTDGRGTANIVDEGHYRGNSASNLHNNSQSTQDNLYAWGYQRNLVWNELYKSIRYCNVFFSKVGEVPFTGTVVDGKTDEERMTGEAHFLRAFNYHYLLALYGGVPLVTEAYGLDSEFAVPRNSYEECIDFIVSECDKAAALLPEVHSGSNIGRVTKGAALALKSRVLLYAASDLHTPNPVISAFKKPELLGYTDIAQEERWRKAKEAAKAVIDLGLYALHKAEPAAGDSVAQNITEIFLTNNTSEDIMVKYFTQVMGQRWGLYSSPNGYYGWGVNAPVANFVDAFQMADGTPFDWNNPAHAKDPYANREPRFYATVFYNGASWRQRPADAQGLDPDNRIQTGTYQRWDAAAGRMYETYGIDTRNGPIENWNGSYTGYYCRKYVDPSVNVQYIRQSVTWRFFRYTEILLNYAEACIELGEEAEARTYINAVRRRAGLPATAATGEALKKLYRNERRLELAFEEHRYFDVRRWMIGPEAYSPAYQARVVYPLTANNTTATTPVVTHVKFDDRSWNDKSYFFPIFRDEMNKNAKLDQNPGY</sequence>
<dbReference type="RefSeq" id="WP_170250035.1">
    <property type="nucleotide sequence ID" value="NZ_VNHX01000020.1"/>
</dbReference>
<evidence type="ECO:0000256" key="2">
    <source>
        <dbReference type="ARBA" id="ARBA00006275"/>
    </source>
</evidence>
<dbReference type="InterPro" id="IPR012944">
    <property type="entry name" value="SusD_RagB_dom"/>
</dbReference>
<protein>
    <submittedName>
        <fullName evidence="8">Putative outer membrane starch-binding protein</fullName>
    </submittedName>
</protein>
<evidence type="ECO:0000256" key="5">
    <source>
        <dbReference type="ARBA" id="ARBA00023237"/>
    </source>
</evidence>
<dbReference type="InterPro" id="IPR011990">
    <property type="entry name" value="TPR-like_helical_dom_sf"/>
</dbReference>
<dbReference type="Pfam" id="PF14322">
    <property type="entry name" value="SusD-like_3"/>
    <property type="match status" value="1"/>
</dbReference>
<keyword evidence="5" id="KW-0998">Cell outer membrane</keyword>
<dbReference type="GO" id="GO:0009279">
    <property type="term" value="C:cell outer membrane"/>
    <property type="evidence" value="ECO:0007669"/>
    <property type="project" value="UniProtKB-SubCell"/>
</dbReference>